<dbReference type="Gene3D" id="1.10.357.10">
    <property type="entry name" value="Tetracycline Repressor, domain 2"/>
    <property type="match status" value="1"/>
</dbReference>
<sequence length="175" mass="20502">MRQTDKTVSAMSNEGRNLYVVRHITDALLKLMQTNRLSDISISQICDEAGVGRASFYRNFQSKEDVITKHLKALLDDWWINAIQKPDFNLVEAIFEHYWDNGELCIMLYEQNLSNLTLESIRSACGPKPEQSNIVAYTTAYFSYGLYGWIDEWFKRGMQETPKEMYELWRTHNRA</sequence>
<evidence type="ECO:0000256" key="1">
    <source>
        <dbReference type="ARBA" id="ARBA00023125"/>
    </source>
</evidence>
<accession>A0A830QTV1</accession>
<dbReference type="Proteomes" id="UP000679848">
    <property type="component" value="Plasmid pMM59_01"/>
</dbReference>
<dbReference type="Pfam" id="PF14278">
    <property type="entry name" value="TetR_C_8"/>
    <property type="match status" value="1"/>
</dbReference>
<evidence type="ECO:0000313" key="4">
    <source>
        <dbReference type="EMBL" id="BCK85884.1"/>
    </source>
</evidence>
<dbReference type="RefSeq" id="WP_228300587.1">
    <property type="nucleotide sequence ID" value="NZ_AP023421.1"/>
</dbReference>
<evidence type="ECO:0000313" key="5">
    <source>
        <dbReference type="Proteomes" id="UP000679848"/>
    </source>
</evidence>
<dbReference type="PANTHER" id="PTHR43479">
    <property type="entry name" value="ACREF/ENVCD OPERON REPRESSOR-RELATED"/>
    <property type="match status" value="1"/>
</dbReference>
<keyword evidence="1 2" id="KW-0238">DNA-binding</keyword>
<dbReference type="Pfam" id="PF00440">
    <property type="entry name" value="TetR_N"/>
    <property type="match status" value="1"/>
</dbReference>
<dbReference type="InterPro" id="IPR039532">
    <property type="entry name" value="TetR_C_Firmicutes"/>
</dbReference>
<dbReference type="InterPro" id="IPR001647">
    <property type="entry name" value="HTH_TetR"/>
</dbReference>
<protein>
    <submittedName>
        <fullName evidence="4">AcrR family transcriptional regulator</fullName>
    </submittedName>
</protein>
<dbReference type="PROSITE" id="PS50977">
    <property type="entry name" value="HTH_TETR_2"/>
    <property type="match status" value="1"/>
</dbReference>
<dbReference type="PANTHER" id="PTHR43479:SF11">
    <property type="entry name" value="ACREF_ENVCD OPERON REPRESSOR-RELATED"/>
    <property type="match status" value="1"/>
</dbReference>
<keyword evidence="5" id="KW-1185">Reference proteome</keyword>
<dbReference type="KEGG" id="pfaa:MM59RIKEN_32030"/>
<evidence type="ECO:0000259" key="3">
    <source>
        <dbReference type="PROSITE" id="PS50977"/>
    </source>
</evidence>
<organism evidence="4 5">
    <name type="scientific">Pusillibacter faecalis</name>
    <dbReference type="NCBI Taxonomy" id="2714358"/>
    <lineage>
        <taxon>Bacteria</taxon>
        <taxon>Bacillati</taxon>
        <taxon>Bacillota</taxon>
        <taxon>Clostridia</taxon>
        <taxon>Eubacteriales</taxon>
        <taxon>Oscillospiraceae</taxon>
        <taxon>Pusillibacter</taxon>
    </lineage>
</organism>
<dbReference type="AlphaFoldDB" id="A0A830QTV1"/>
<feature type="DNA-binding region" description="H-T-H motif" evidence="2">
    <location>
        <begin position="41"/>
        <end position="60"/>
    </location>
</feature>
<dbReference type="GO" id="GO:0003677">
    <property type="term" value="F:DNA binding"/>
    <property type="evidence" value="ECO:0007669"/>
    <property type="project" value="UniProtKB-UniRule"/>
</dbReference>
<keyword evidence="4" id="KW-0614">Plasmid</keyword>
<name>A0A830QTV1_9FIRM</name>
<reference evidence="4" key="1">
    <citation type="submission" date="2020-09" db="EMBL/GenBank/DDBJ databases">
        <title>New species isolated from human feces.</title>
        <authorList>
            <person name="Kitahara M."/>
            <person name="Shigeno Y."/>
            <person name="Shime M."/>
            <person name="Matsumoto Y."/>
            <person name="Nakamura S."/>
            <person name="Motooka D."/>
            <person name="Fukuoka S."/>
            <person name="Nishikawa H."/>
            <person name="Benno Y."/>
        </authorList>
    </citation>
    <scope>NUCLEOTIDE SEQUENCE</scope>
    <source>
        <strain evidence="4">MM59</strain>
        <plasmid evidence="4">pMM59_01</plasmid>
    </source>
</reference>
<geneLocation type="plasmid" evidence="4 5">
    <name>pMM59_01</name>
</geneLocation>
<dbReference type="InterPro" id="IPR009057">
    <property type="entry name" value="Homeodomain-like_sf"/>
</dbReference>
<dbReference type="EMBL" id="AP023421">
    <property type="protein sequence ID" value="BCK85884.1"/>
    <property type="molecule type" value="Genomic_DNA"/>
</dbReference>
<proteinExistence type="predicted"/>
<evidence type="ECO:0000256" key="2">
    <source>
        <dbReference type="PROSITE-ProRule" id="PRU00335"/>
    </source>
</evidence>
<gene>
    <name evidence="4" type="ORF">MM59RIKEN_32030</name>
</gene>
<dbReference type="SUPFAM" id="SSF46689">
    <property type="entry name" value="Homeodomain-like"/>
    <property type="match status" value="1"/>
</dbReference>
<dbReference type="InterPro" id="IPR050624">
    <property type="entry name" value="HTH-type_Tx_Regulator"/>
</dbReference>
<feature type="domain" description="HTH tetR-type" evidence="3">
    <location>
        <begin position="18"/>
        <end position="78"/>
    </location>
</feature>